<dbReference type="GO" id="GO:0005254">
    <property type="term" value="F:chloride channel activity"/>
    <property type="evidence" value="ECO:0007669"/>
    <property type="project" value="UniProtKB-KW"/>
</dbReference>
<evidence type="ECO:0000313" key="8">
    <source>
        <dbReference type="WBParaSite" id="Hba_16688"/>
    </source>
</evidence>
<dbReference type="GO" id="GO:0005886">
    <property type="term" value="C:plasma membrane"/>
    <property type="evidence" value="ECO:0007669"/>
    <property type="project" value="UniProtKB-SubCell"/>
</dbReference>
<dbReference type="Proteomes" id="UP000095283">
    <property type="component" value="Unplaced"/>
</dbReference>
<dbReference type="WBParaSite" id="Hba_16688">
    <property type="protein sequence ID" value="Hba_16688"/>
    <property type="gene ID" value="Hba_16688"/>
</dbReference>
<keyword evidence="4 6" id="KW-0472">Membrane</keyword>
<evidence type="ECO:0000256" key="6">
    <source>
        <dbReference type="RuleBase" id="RU363126"/>
    </source>
</evidence>
<dbReference type="Pfam" id="PF01062">
    <property type="entry name" value="Bestrophin"/>
    <property type="match status" value="1"/>
</dbReference>
<dbReference type="PANTHER" id="PTHR10736:SF58">
    <property type="entry name" value="BESTROPHIN HOMOLOG-RELATED"/>
    <property type="match status" value="1"/>
</dbReference>
<protein>
    <recommendedName>
        <fullName evidence="6">Bestrophin homolog</fullName>
    </recommendedName>
</protein>
<keyword evidence="6" id="KW-1003">Cell membrane</keyword>
<keyword evidence="6" id="KW-0406">Ion transport</keyword>
<feature type="transmembrane region" description="Helical" evidence="6">
    <location>
        <begin position="368"/>
        <end position="389"/>
    </location>
</feature>
<comment type="similarity">
    <text evidence="5 6">Belongs to the anion channel-forming bestrophin (TC 1.A.46) family. Calcium-sensitive chloride channel subfamily.</text>
</comment>
<dbReference type="InterPro" id="IPR000615">
    <property type="entry name" value="Bestrophin"/>
</dbReference>
<evidence type="ECO:0000256" key="5">
    <source>
        <dbReference type="ARBA" id="ARBA00034769"/>
    </source>
</evidence>
<evidence type="ECO:0000256" key="4">
    <source>
        <dbReference type="ARBA" id="ARBA00023136"/>
    </source>
</evidence>
<name>A0A1I7XGT0_HETBA</name>
<dbReference type="PANTHER" id="PTHR10736">
    <property type="entry name" value="BESTROPHIN"/>
    <property type="match status" value="1"/>
</dbReference>
<comment type="function">
    <text evidence="6">Forms chloride channels.</text>
</comment>
<evidence type="ECO:0000256" key="2">
    <source>
        <dbReference type="ARBA" id="ARBA00022692"/>
    </source>
</evidence>
<comment type="subcellular location">
    <subcellularLocation>
        <location evidence="6">Cell membrane</location>
        <topology evidence="6">Multi-pass membrane protein</topology>
    </subcellularLocation>
    <subcellularLocation>
        <location evidence="1">Membrane</location>
    </subcellularLocation>
</comment>
<keyword evidence="6" id="KW-0869">Chloride channel</keyword>
<evidence type="ECO:0000256" key="1">
    <source>
        <dbReference type="ARBA" id="ARBA00004370"/>
    </source>
</evidence>
<proteinExistence type="inferred from homology"/>
<keyword evidence="6" id="KW-0407">Ion channel</keyword>
<dbReference type="InterPro" id="IPR021134">
    <property type="entry name" value="Bestrophin-like"/>
</dbReference>
<keyword evidence="7" id="KW-1185">Reference proteome</keyword>
<dbReference type="AlphaFoldDB" id="A0A1I7XGT0"/>
<accession>A0A1I7XGT0</accession>
<comment type="caution">
    <text evidence="6">Lacks conserved residue(s) required for the propagation of feature annotation.</text>
</comment>
<keyword evidence="3 6" id="KW-1133">Transmembrane helix</keyword>
<dbReference type="GO" id="GO:0034707">
    <property type="term" value="C:chloride channel complex"/>
    <property type="evidence" value="ECO:0007669"/>
    <property type="project" value="UniProtKB-KW"/>
</dbReference>
<organism evidence="7 8">
    <name type="scientific">Heterorhabditis bacteriophora</name>
    <name type="common">Entomopathogenic nematode worm</name>
    <dbReference type="NCBI Taxonomy" id="37862"/>
    <lineage>
        <taxon>Eukaryota</taxon>
        <taxon>Metazoa</taxon>
        <taxon>Ecdysozoa</taxon>
        <taxon>Nematoda</taxon>
        <taxon>Chromadorea</taxon>
        <taxon>Rhabditida</taxon>
        <taxon>Rhabditina</taxon>
        <taxon>Rhabditomorpha</taxon>
        <taxon>Strongyloidea</taxon>
        <taxon>Heterorhabditidae</taxon>
        <taxon>Heterorhabditis</taxon>
    </lineage>
</organism>
<keyword evidence="6" id="KW-0813">Transport</keyword>
<keyword evidence="6" id="KW-0868">Chloride</keyword>
<keyword evidence="2 6" id="KW-0812">Transmembrane</keyword>
<reference evidence="8" key="1">
    <citation type="submission" date="2016-11" db="UniProtKB">
        <authorList>
            <consortium name="WormBaseParasite"/>
        </authorList>
    </citation>
    <scope>IDENTIFICATION</scope>
</reference>
<evidence type="ECO:0000313" key="7">
    <source>
        <dbReference type="Proteomes" id="UP000095283"/>
    </source>
</evidence>
<sequence length="467" mass="52331">MLVNYDWVPIPLAYPQVVFLAVRVYFIICLVSRQFILGSEAHNKSVTGLMIVSDCFNSSPQLKPDMFDDPQYKPVYKNYDHGTTGFIKGSTAAIRLSASSGDASVIDSVVGAENEKLYNVNIMAFQPTLVIFKPSQQRGRDVTVYLIPRKQDTCFEFSYFNKSKAGVIETYICTRCCGLKDKIRQVNYGVVPTVRVLNGAFIDDPENPRGVHYSQPKSAARALIPREVITECNSLRRGTSYETTDHIRRNIMASISKLDYDDFEPAEKRATMGILAVGYGASLDTLRRTIQRNRVNPIQPLVMGNIDASKYRCVTDEEDLLLKDDGNMIIAASRSLLKQISVILNLVNLFGDGWLKQISKEVKGMGSLQFYTVIMELNGGYCLPIFFAFIRDAKRTTCEDLFMLVLCNSFLDFIICFRTNQNLKKNGSFKGINGCWNILPEAKNATVYATTSCWAIKCIGAIEDSSC</sequence>
<evidence type="ECO:0000256" key="3">
    <source>
        <dbReference type="ARBA" id="ARBA00022989"/>
    </source>
</evidence>